<dbReference type="Proteomes" id="UP001338125">
    <property type="component" value="Unassembled WGS sequence"/>
</dbReference>
<evidence type="ECO:0000256" key="6">
    <source>
        <dbReference type="ARBA" id="ARBA00023136"/>
    </source>
</evidence>
<keyword evidence="2 8" id="KW-0812">Transmembrane</keyword>
<reference evidence="11 12" key="1">
    <citation type="submission" date="2024-01" db="EMBL/GenBank/DDBJ databases">
        <title>Complete genome of Cladobotryum mycophilum ATHUM6906.</title>
        <authorList>
            <person name="Christinaki A.C."/>
            <person name="Myridakis A.I."/>
            <person name="Kouvelis V.N."/>
        </authorList>
    </citation>
    <scope>NUCLEOTIDE SEQUENCE [LARGE SCALE GENOMIC DNA]</scope>
    <source>
        <strain evidence="11 12">ATHUM6906</strain>
    </source>
</reference>
<sequence>MASDGKTEVITPKPTESFMIDLDSSSAETDSQAAEHQTRSSWKHLFAFTKKKHAGPLVAALLSSAFSAALKTVLAIILGKIFDIVADFGNGKKDGKDTLTNVSQWCLVLVGLGIGNWLASSAFLASWVVFGELQANSVREDVFSSLLSRGMAWFDSLYQGISSLLVRVQTQTRELQLATSQVLGLLICDTMASIASLGVAFYFSWKLTLVLLATVPVSMIVMSLATKRLEPAIQAQKHNLETASKLATASINAIDLVKVFNGFDHELRQYYQAVKLAGKQYLVQAQCNAIQMGYVSFWVIALFLVGFWYGVVLVNQGLAPGHVLTTFYATLAAFQGIEALLPHWLVLSKGMAAGSFLSLITTDPGDAAIGQTSGSLKLEYCVGNVSFAYPSNPSKKVLNTSSFSFPASETTFIVGRSGSGKSTIGNLIAKFYEPLTGTIWFDGHPLNTFDARWIQSHIALIQQSSIVFNDTVFNNIAVGHPDAEIATRDDIISACEFALLQLTLNTLPEGLDTTIGANGHKLSGGQRQRLALARARLRDPTVLILDEVTSSLDQISRSLIMDAIREWRREKTTIIITHDVSQIHDDDFVYVMEDASLVQRGFKRDLIQADGPYAAMDSSVEPSLTPIDMRVLWPDTSADSSSPVANDTPDWASFASRFILNELENDEIRTIRNRLSQQPSLGIGTAVALRLRKAEIWEAPVLKRPKSLRKLTLPALEKPPSSTMAGDRPSTAPEHKQSHTPNKMDDSFQTDDSDDSVFCTEDPDFLFGAAERRENIPELRLARTRELLSPSEEAPAPKPPTPRRSTLWTTLGTVWPSLSRSDRIVFVLGMIICIIGAAGTPVFSFCFAKLLGAMWSSGDKMAEGKKWAIFLVITAIIDGLTTAFGHYMMERTGQAWVNSIRAEAMRRILRQPKSWFDKEKNSASRINECLERNSEEMRNIVGRFIPIVGYVICIISISVTWAMVVSWELTLVALSPLPVVVGAVKGYTAVSSKWETRCNQGAEEASAMLNEILVNIRVVRALTLESHFGKKYRKLASQTLGFGLRRAGYTCGLFGLYQSMSYPLTALVFYYAATVLSRNQGFTTTEVLQVVNLLLFSIGNATDSLGSMPQLTMAQATATQLLAYAKLPLNPPEESSKGKVCIESILPIMARGLTFAYPQNPEEQVLRGVSFDIRPGICTAIVGSSGCGKSTIISLLMGLYAPGGSSQLSFANVPFSQLDVQHLRSRMAYVSQSPFLFPATIAENIAYGLPKESPYRSSINIYAAAQAAGIHDFIISLPGGYTTIVGEGGISLSGGQAQRLSIARALVREPQLLILDEPTSALDTECSSMIRETISTLVEQSKQADGDMAIVLVTHSRDMMQVATNIIMIDGGVKVEEGSYEDLLRAGGPFRHLVSGGEWSV</sequence>
<dbReference type="SUPFAM" id="SSF90123">
    <property type="entry name" value="ABC transporter transmembrane region"/>
    <property type="match status" value="2"/>
</dbReference>
<evidence type="ECO:0000256" key="8">
    <source>
        <dbReference type="SAM" id="Phobius"/>
    </source>
</evidence>
<dbReference type="EMBL" id="JAVFKD010000012">
    <property type="protein sequence ID" value="KAK5992982.1"/>
    <property type="molecule type" value="Genomic_DNA"/>
</dbReference>
<dbReference type="InterPro" id="IPR003439">
    <property type="entry name" value="ABC_transporter-like_ATP-bd"/>
</dbReference>
<protein>
    <submittedName>
        <fullName evidence="11">Alpha-factor-transporting ATPase</fullName>
    </submittedName>
</protein>
<evidence type="ECO:0000256" key="7">
    <source>
        <dbReference type="SAM" id="MobiDB-lite"/>
    </source>
</evidence>
<feature type="transmembrane region" description="Helical" evidence="8">
    <location>
        <begin position="947"/>
        <end position="967"/>
    </location>
</feature>
<feature type="transmembrane region" description="Helical" evidence="8">
    <location>
        <begin position="867"/>
        <end position="889"/>
    </location>
</feature>
<dbReference type="PROSITE" id="PS00211">
    <property type="entry name" value="ABC_TRANSPORTER_1"/>
    <property type="match status" value="1"/>
</dbReference>
<feature type="transmembrane region" description="Helical" evidence="8">
    <location>
        <begin position="326"/>
        <end position="347"/>
    </location>
</feature>
<feature type="domain" description="ABC transmembrane type-1" evidence="10">
    <location>
        <begin position="58"/>
        <end position="349"/>
    </location>
</feature>
<dbReference type="InterPro" id="IPR011527">
    <property type="entry name" value="ABC1_TM_dom"/>
</dbReference>
<feature type="domain" description="ABC transmembrane type-1" evidence="10">
    <location>
        <begin position="827"/>
        <end position="1113"/>
    </location>
</feature>
<comment type="caution">
    <text evidence="11">The sequence shown here is derived from an EMBL/GenBank/DDBJ whole genome shotgun (WGS) entry which is preliminary data.</text>
</comment>
<dbReference type="PROSITE" id="PS50929">
    <property type="entry name" value="ABC_TM1F"/>
    <property type="match status" value="2"/>
</dbReference>
<accession>A0ABR0SLG9</accession>
<dbReference type="CDD" id="cd18577">
    <property type="entry name" value="ABC_6TM_Pgp_ABCB1_D1_like"/>
    <property type="match status" value="1"/>
</dbReference>
<dbReference type="PANTHER" id="PTHR43394:SF15">
    <property type="entry name" value="ALPHA-FACTOR-TRANSPORTING ATPASE"/>
    <property type="match status" value="1"/>
</dbReference>
<feature type="transmembrane region" description="Helical" evidence="8">
    <location>
        <begin position="102"/>
        <end position="130"/>
    </location>
</feature>
<evidence type="ECO:0000259" key="10">
    <source>
        <dbReference type="PROSITE" id="PS50929"/>
    </source>
</evidence>
<feature type="transmembrane region" description="Helical" evidence="8">
    <location>
        <begin position="182"/>
        <end position="203"/>
    </location>
</feature>
<evidence type="ECO:0000256" key="1">
    <source>
        <dbReference type="ARBA" id="ARBA00004141"/>
    </source>
</evidence>
<dbReference type="Pfam" id="PF00005">
    <property type="entry name" value="ABC_tran"/>
    <property type="match status" value="2"/>
</dbReference>
<evidence type="ECO:0000256" key="2">
    <source>
        <dbReference type="ARBA" id="ARBA00022692"/>
    </source>
</evidence>
<evidence type="ECO:0000259" key="9">
    <source>
        <dbReference type="PROSITE" id="PS50893"/>
    </source>
</evidence>
<feature type="transmembrane region" description="Helical" evidence="8">
    <location>
        <begin position="294"/>
        <end position="314"/>
    </location>
</feature>
<comment type="subcellular location">
    <subcellularLocation>
        <location evidence="1">Membrane</location>
        <topology evidence="1">Multi-pass membrane protein</topology>
    </subcellularLocation>
</comment>
<organism evidence="11 12">
    <name type="scientific">Cladobotryum mycophilum</name>
    <dbReference type="NCBI Taxonomy" id="491253"/>
    <lineage>
        <taxon>Eukaryota</taxon>
        <taxon>Fungi</taxon>
        <taxon>Dikarya</taxon>
        <taxon>Ascomycota</taxon>
        <taxon>Pezizomycotina</taxon>
        <taxon>Sordariomycetes</taxon>
        <taxon>Hypocreomycetidae</taxon>
        <taxon>Hypocreales</taxon>
        <taxon>Hypocreaceae</taxon>
        <taxon>Cladobotryum</taxon>
    </lineage>
</organism>
<evidence type="ECO:0000256" key="5">
    <source>
        <dbReference type="ARBA" id="ARBA00022989"/>
    </source>
</evidence>
<feature type="domain" description="ABC transporter" evidence="9">
    <location>
        <begin position="1148"/>
        <end position="1396"/>
    </location>
</feature>
<feature type="transmembrane region" description="Helical" evidence="8">
    <location>
        <begin position="824"/>
        <end position="855"/>
    </location>
</feature>
<dbReference type="InterPro" id="IPR036640">
    <property type="entry name" value="ABC1_TM_sf"/>
</dbReference>
<dbReference type="InterPro" id="IPR003593">
    <property type="entry name" value="AAA+_ATPase"/>
</dbReference>
<dbReference type="InterPro" id="IPR027417">
    <property type="entry name" value="P-loop_NTPase"/>
</dbReference>
<dbReference type="PROSITE" id="PS50893">
    <property type="entry name" value="ABC_TRANSPORTER_2"/>
    <property type="match status" value="2"/>
</dbReference>
<dbReference type="PANTHER" id="PTHR43394">
    <property type="entry name" value="ATP-DEPENDENT PERMEASE MDL1, MITOCHONDRIAL"/>
    <property type="match status" value="1"/>
</dbReference>
<dbReference type="Gene3D" id="3.40.50.300">
    <property type="entry name" value="P-loop containing nucleotide triphosphate hydrolases"/>
    <property type="match status" value="2"/>
</dbReference>
<name>A0ABR0SLG9_9HYPO</name>
<keyword evidence="4" id="KW-0067">ATP-binding</keyword>
<evidence type="ECO:0000313" key="11">
    <source>
        <dbReference type="EMBL" id="KAK5992982.1"/>
    </source>
</evidence>
<keyword evidence="12" id="KW-1185">Reference proteome</keyword>
<proteinExistence type="predicted"/>
<evidence type="ECO:0000313" key="12">
    <source>
        <dbReference type="Proteomes" id="UP001338125"/>
    </source>
</evidence>
<dbReference type="SUPFAM" id="SSF52540">
    <property type="entry name" value="P-loop containing nucleoside triphosphate hydrolases"/>
    <property type="match status" value="2"/>
</dbReference>
<evidence type="ECO:0000256" key="3">
    <source>
        <dbReference type="ARBA" id="ARBA00022741"/>
    </source>
</evidence>
<dbReference type="InterPro" id="IPR017871">
    <property type="entry name" value="ABC_transporter-like_CS"/>
</dbReference>
<feature type="transmembrane region" description="Helical" evidence="8">
    <location>
        <begin position="209"/>
        <end position="226"/>
    </location>
</feature>
<dbReference type="Pfam" id="PF00664">
    <property type="entry name" value="ABC_membrane"/>
    <property type="match status" value="2"/>
</dbReference>
<dbReference type="CDD" id="cd18578">
    <property type="entry name" value="ABC_6TM_Pgp_ABCB1_D2_like"/>
    <property type="match status" value="1"/>
</dbReference>
<feature type="domain" description="ABC transporter" evidence="9">
    <location>
        <begin position="380"/>
        <end position="619"/>
    </location>
</feature>
<dbReference type="SMART" id="SM00382">
    <property type="entry name" value="AAA"/>
    <property type="match status" value="2"/>
</dbReference>
<feature type="transmembrane region" description="Helical" evidence="8">
    <location>
        <begin position="57"/>
        <end position="82"/>
    </location>
</feature>
<dbReference type="InterPro" id="IPR039421">
    <property type="entry name" value="Type_1_exporter"/>
</dbReference>
<keyword evidence="6 8" id="KW-0472">Membrane</keyword>
<evidence type="ECO:0000256" key="4">
    <source>
        <dbReference type="ARBA" id="ARBA00022840"/>
    </source>
</evidence>
<gene>
    <name evidence="11" type="ORF">PT974_06407</name>
</gene>
<keyword evidence="5 8" id="KW-1133">Transmembrane helix</keyword>
<feature type="region of interest" description="Disordered" evidence="7">
    <location>
        <begin position="712"/>
        <end position="753"/>
    </location>
</feature>
<dbReference type="Gene3D" id="1.20.1560.10">
    <property type="entry name" value="ABC transporter type 1, transmembrane domain"/>
    <property type="match status" value="2"/>
</dbReference>
<keyword evidence="3" id="KW-0547">Nucleotide-binding</keyword>
<feature type="compositionally biased region" description="Basic and acidic residues" evidence="7">
    <location>
        <begin position="733"/>
        <end position="746"/>
    </location>
</feature>